<feature type="compositionally biased region" description="Basic and acidic residues" evidence="1">
    <location>
        <begin position="59"/>
        <end position="70"/>
    </location>
</feature>
<comment type="caution">
    <text evidence="2">The sequence shown here is derived from an EMBL/GenBank/DDBJ whole genome shotgun (WGS) entry which is preliminary data.</text>
</comment>
<feature type="compositionally biased region" description="Polar residues" evidence="1">
    <location>
        <begin position="71"/>
        <end position="83"/>
    </location>
</feature>
<protein>
    <submittedName>
        <fullName evidence="2">Uncharacterized protein</fullName>
    </submittedName>
</protein>
<dbReference type="EMBL" id="JARQZJ010000031">
    <property type="protein sequence ID" value="KAK9874043.1"/>
    <property type="molecule type" value="Genomic_DNA"/>
</dbReference>
<evidence type="ECO:0000256" key="1">
    <source>
        <dbReference type="SAM" id="MobiDB-lite"/>
    </source>
</evidence>
<name>A0AAW1TUT3_9CUCU</name>
<proteinExistence type="predicted"/>
<reference evidence="2 3" key="1">
    <citation type="submission" date="2023-03" db="EMBL/GenBank/DDBJ databases">
        <title>Genome insight into feeding habits of ladybird beetles.</title>
        <authorList>
            <person name="Li H.-S."/>
            <person name="Huang Y.-H."/>
            <person name="Pang H."/>
        </authorList>
    </citation>
    <scope>NUCLEOTIDE SEQUENCE [LARGE SCALE GENOMIC DNA]</scope>
    <source>
        <strain evidence="2">SYSU_2023b</strain>
        <tissue evidence="2">Whole body</tissue>
    </source>
</reference>
<accession>A0AAW1TUT3</accession>
<sequence length="180" mass="20085">MPRGIHTSKRQSGFQQRKGKKAKMDEIKSMSGSLFKYVTKADSGQSSSKVPESPADESNDSHLGDSHSDSNIDNTESMKTTQDLDGIKINNENDSVNATFGDSITFEESVQHLRDVSHWSLPVPDNVRIDIIKKGSEHSQNKEGPFPTVSRHGSKIKGDSRHLSQEWFYKPMPSGEKILR</sequence>
<evidence type="ECO:0000313" key="3">
    <source>
        <dbReference type="Proteomes" id="UP001431783"/>
    </source>
</evidence>
<gene>
    <name evidence="2" type="ORF">WA026_002398</name>
</gene>
<evidence type="ECO:0000313" key="2">
    <source>
        <dbReference type="EMBL" id="KAK9874043.1"/>
    </source>
</evidence>
<dbReference type="AlphaFoldDB" id="A0AAW1TUT3"/>
<organism evidence="2 3">
    <name type="scientific">Henosepilachna vigintioctopunctata</name>
    <dbReference type="NCBI Taxonomy" id="420089"/>
    <lineage>
        <taxon>Eukaryota</taxon>
        <taxon>Metazoa</taxon>
        <taxon>Ecdysozoa</taxon>
        <taxon>Arthropoda</taxon>
        <taxon>Hexapoda</taxon>
        <taxon>Insecta</taxon>
        <taxon>Pterygota</taxon>
        <taxon>Neoptera</taxon>
        <taxon>Endopterygota</taxon>
        <taxon>Coleoptera</taxon>
        <taxon>Polyphaga</taxon>
        <taxon>Cucujiformia</taxon>
        <taxon>Coccinelloidea</taxon>
        <taxon>Coccinellidae</taxon>
        <taxon>Epilachninae</taxon>
        <taxon>Epilachnini</taxon>
        <taxon>Henosepilachna</taxon>
    </lineage>
</organism>
<feature type="region of interest" description="Disordered" evidence="1">
    <location>
        <begin position="1"/>
        <end position="25"/>
    </location>
</feature>
<dbReference type="Proteomes" id="UP001431783">
    <property type="component" value="Unassembled WGS sequence"/>
</dbReference>
<keyword evidence="3" id="KW-1185">Reference proteome</keyword>
<feature type="region of interest" description="Disordered" evidence="1">
    <location>
        <begin position="38"/>
        <end position="96"/>
    </location>
</feature>
<feature type="region of interest" description="Disordered" evidence="1">
    <location>
        <begin position="135"/>
        <end position="180"/>
    </location>
</feature>